<dbReference type="EMBL" id="QTSX02003711">
    <property type="protein sequence ID" value="KAJ9068602.1"/>
    <property type="molecule type" value="Genomic_DNA"/>
</dbReference>
<protein>
    <submittedName>
        <fullName evidence="1">Uncharacterized protein</fullName>
    </submittedName>
</protein>
<gene>
    <name evidence="1" type="ORF">DSO57_1026942</name>
</gene>
<keyword evidence="2" id="KW-1185">Reference proteome</keyword>
<name>A0ACC2T1Y4_9FUNG</name>
<dbReference type="Proteomes" id="UP001165960">
    <property type="component" value="Unassembled WGS sequence"/>
</dbReference>
<accession>A0ACC2T1Y4</accession>
<proteinExistence type="predicted"/>
<evidence type="ECO:0000313" key="2">
    <source>
        <dbReference type="Proteomes" id="UP001165960"/>
    </source>
</evidence>
<sequence length="267" mass="29530">MAQLTSYSSLVFHNSHTITQDNKTAISLDQALSSSPFSKQLKQEDSSLNSPPEGHEKAILFMILLIPCFLALIFYVTNKFFFKQKINCFNTTHLKAHVKHAFPGYLQFKKPSAIQSEIDASYFEIQIVELPKGASVAIGLGPSFHRPSSLKESQLNILKSAAFGMGSISLEVNLSQVHVDNHPCKQLSFTFTKGDIIGCQLLNFPERVVIFSKNGIPSNPIKFTGHGRQLRALIFATPGTELVYNLEGCPASIVSIDQPRLMTIPSF</sequence>
<reference evidence="1" key="1">
    <citation type="submission" date="2022-04" db="EMBL/GenBank/DDBJ databases">
        <title>Genome of the entomopathogenic fungus Entomophthora muscae.</title>
        <authorList>
            <person name="Elya C."/>
            <person name="Lovett B.R."/>
            <person name="Lee E."/>
            <person name="Macias A.M."/>
            <person name="Hajek A.E."/>
            <person name="De Bivort B.L."/>
            <person name="Kasson M.T."/>
            <person name="De Fine Licht H.H."/>
            <person name="Stajich J.E."/>
        </authorList>
    </citation>
    <scope>NUCLEOTIDE SEQUENCE</scope>
    <source>
        <strain evidence="1">Berkeley</strain>
    </source>
</reference>
<evidence type="ECO:0000313" key="1">
    <source>
        <dbReference type="EMBL" id="KAJ9068602.1"/>
    </source>
</evidence>
<organism evidence="1 2">
    <name type="scientific">Entomophthora muscae</name>
    <dbReference type="NCBI Taxonomy" id="34485"/>
    <lineage>
        <taxon>Eukaryota</taxon>
        <taxon>Fungi</taxon>
        <taxon>Fungi incertae sedis</taxon>
        <taxon>Zoopagomycota</taxon>
        <taxon>Entomophthoromycotina</taxon>
        <taxon>Entomophthoromycetes</taxon>
        <taxon>Entomophthorales</taxon>
        <taxon>Entomophthoraceae</taxon>
        <taxon>Entomophthora</taxon>
    </lineage>
</organism>
<comment type="caution">
    <text evidence="1">The sequence shown here is derived from an EMBL/GenBank/DDBJ whole genome shotgun (WGS) entry which is preliminary data.</text>
</comment>